<dbReference type="Proteomes" id="UP000507470">
    <property type="component" value="Unassembled WGS sequence"/>
</dbReference>
<evidence type="ECO:0000313" key="7">
    <source>
        <dbReference type="Proteomes" id="UP000507470"/>
    </source>
</evidence>
<feature type="coiled-coil region" evidence="4">
    <location>
        <begin position="182"/>
        <end position="223"/>
    </location>
</feature>
<feature type="domain" description="Novel STAND NTPase 3" evidence="5">
    <location>
        <begin position="247"/>
        <end position="398"/>
    </location>
</feature>
<dbReference type="SUPFAM" id="SSF52540">
    <property type="entry name" value="P-loop containing nucleoside triphosphate hydrolases"/>
    <property type="match status" value="1"/>
</dbReference>
<dbReference type="Pfam" id="PF00023">
    <property type="entry name" value="Ank"/>
    <property type="match status" value="1"/>
</dbReference>
<evidence type="ECO:0000256" key="3">
    <source>
        <dbReference type="PROSITE-ProRule" id="PRU00023"/>
    </source>
</evidence>
<feature type="repeat" description="ANK" evidence="3">
    <location>
        <begin position="816"/>
        <end position="845"/>
    </location>
</feature>
<protein>
    <recommendedName>
        <fullName evidence="5">Novel STAND NTPase 3 domain-containing protein</fullName>
    </recommendedName>
</protein>
<evidence type="ECO:0000259" key="5">
    <source>
        <dbReference type="Pfam" id="PF20720"/>
    </source>
</evidence>
<dbReference type="SUPFAM" id="SSF48403">
    <property type="entry name" value="Ankyrin repeat"/>
    <property type="match status" value="1"/>
</dbReference>
<feature type="repeat" description="ANK" evidence="3">
    <location>
        <begin position="783"/>
        <end position="815"/>
    </location>
</feature>
<evidence type="ECO:0000256" key="2">
    <source>
        <dbReference type="ARBA" id="ARBA00023043"/>
    </source>
</evidence>
<dbReference type="Pfam" id="PF12796">
    <property type="entry name" value="Ank_2"/>
    <property type="match status" value="2"/>
</dbReference>
<dbReference type="EMBL" id="CACVKT020000344">
    <property type="protein sequence ID" value="CAC5358310.1"/>
    <property type="molecule type" value="Genomic_DNA"/>
</dbReference>
<keyword evidence="2 3" id="KW-0040">ANK repeat</keyword>
<feature type="repeat" description="ANK" evidence="3">
    <location>
        <begin position="851"/>
        <end position="883"/>
    </location>
</feature>
<evidence type="ECO:0000256" key="1">
    <source>
        <dbReference type="ARBA" id="ARBA00022737"/>
    </source>
</evidence>
<dbReference type="InterPro" id="IPR002110">
    <property type="entry name" value="Ankyrin_rpt"/>
</dbReference>
<evidence type="ECO:0000313" key="6">
    <source>
        <dbReference type="EMBL" id="CAC5358310.1"/>
    </source>
</evidence>
<dbReference type="Gene3D" id="1.25.40.20">
    <property type="entry name" value="Ankyrin repeat-containing domain"/>
    <property type="match status" value="3"/>
</dbReference>
<dbReference type="InterPro" id="IPR049050">
    <property type="entry name" value="nSTAND3"/>
</dbReference>
<reference evidence="6 7" key="1">
    <citation type="submission" date="2020-06" db="EMBL/GenBank/DDBJ databases">
        <authorList>
            <person name="Li R."/>
            <person name="Bekaert M."/>
        </authorList>
    </citation>
    <scope>NUCLEOTIDE SEQUENCE [LARGE SCALE GENOMIC DNA]</scope>
    <source>
        <strain evidence="7">wild</strain>
    </source>
</reference>
<dbReference type="SMART" id="SM00248">
    <property type="entry name" value="ANK"/>
    <property type="match status" value="7"/>
</dbReference>
<dbReference type="OrthoDB" id="1577640at2759"/>
<feature type="repeat" description="ANK" evidence="3">
    <location>
        <begin position="717"/>
        <end position="749"/>
    </location>
</feature>
<feature type="repeat" description="ANK" evidence="3">
    <location>
        <begin position="684"/>
        <end position="716"/>
    </location>
</feature>
<dbReference type="PROSITE" id="PS50088">
    <property type="entry name" value="ANK_REPEAT"/>
    <property type="match status" value="7"/>
</dbReference>
<dbReference type="PANTHER" id="PTHR24161:SF121">
    <property type="entry name" value="M-PHASE PHOSPHOPROTEIN 8"/>
    <property type="match status" value="1"/>
</dbReference>
<gene>
    <name evidence="6" type="ORF">MCOR_1614</name>
</gene>
<sequence length="885" mass="101276">MNQQTFASYLKRYPPTNKELNYEAINSNKDTFKWNRALYDYRIRSPVDLSRLFLETHMAHFTTFDDSCDSSALLGIIINIDRFPAVVQSDAAKIRSDIRNPWAHCDFTEWTTTKYADSLQLMGQLITNLRLSNRMENRILGELNRWATNGQNFLSGTRLDVEIVDEIRQQTHILSEYALRVCRETDNQFAIVQKELTELESKYKEHDVKLKNIETELQKQDEDPIPKHIQEQIKIRVEDWEKNDKMFVTTRASDYVMECLQNKSCVTLTAPSGVGKSFISRHTALVLQKEGYKIIPVYAPTDIRDYYKPGKQTVFIVDDICGNFTANQQQIDNWKQMLPVIATIIADKCCKIIGSCRLQVYKDDKFKILSPFKACECNLISDKICLTSEEKNIIAKTYIGTSVENIDELSQKCEFFPLLCSLYHGLENGDVKEFFNNPFNVYKNELENLSMRDDEGNYKICSLALLVLFNNQLKEKWFQGKVSDEQRNIIEDICDACDINRSTSKAKLKKELETLDGTFICKQNGIYRALHDKLFDFLAHYFGHKMIECLIDHGDSGLVHERFICQKSTDDKNSNTDFIIEIPEDYFQSYSKRLIKDWSAGKVDAVFSNNNMKMSSFRQQLIQYLQQLDQIDQVRLASTKDIVRPKEHDGPGTTPLTETCCNGYTDIVQWLLHNGVDVDLCSNDGCSPLSRASSEGHIDIVKLLLKKNPNVDLCDNNGGSPLYWASFEGHTDIVKLLLEKNPNVDLCDNNGWSPLYLAILKGHTDIVKLLLEKNPNVNLRDNNGLSPLSWASYKGHIDIVKLLLEKDPNVDLFEKDGCSPLYKASQEGHTDIVKLLLEKNPNVNVDLCTKDGWSPLSWASYEGHTDIVKLLLGNNPNVDLCDKDG</sequence>
<dbReference type="Pfam" id="PF20720">
    <property type="entry name" value="nSTAND3"/>
    <property type="match status" value="1"/>
</dbReference>
<feature type="repeat" description="ANK" evidence="3">
    <location>
        <begin position="651"/>
        <end position="683"/>
    </location>
</feature>
<dbReference type="InterPro" id="IPR027417">
    <property type="entry name" value="P-loop_NTPase"/>
</dbReference>
<feature type="repeat" description="ANK" evidence="3">
    <location>
        <begin position="750"/>
        <end position="782"/>
    </location>
</feature>
<dbReference type="InterPro" id="IPR036770">
    <property type="entry name" value="Ankyrin_rpt-contain_sf"/>
</dbReference>
<keyword evidence="1" id="KW-0677">Repeat</keyword>
<evidence type="ECO:0000256" key="4">
    <source>
        <dbReference type="SAM" id="Coils"/>
    </source>
</evidence>
<keyword evidence="4" id="KW-0175">Coiled coil</keyword>
<organism evidence="6 7">
    <name type="scientific">Mytilus coruscus</name>
    <name type="common">Sea mussel</name>
    <dbReference type="NCBI Taxonomy" id="42192"/>
    <lineage>
        <taxon>Eukaryota</taxon>
        <taxon>Metazoa</taxon>
        <taxon>Spiralia</taxon>
        <taxon>Lophotrochozoa</taxon>
        <taxon>Mollusca</taxon>
        <taxon>Bivalvia</taxon>
        <taxon>Autobranchia</taxon>
        <taxon>Pteriomorphia</taxon>
        <taxon>Mytilida</taxon>
        <taxon>Mytiloidea</taxon>
        <taxon>Mytilidae</taxon>
        <taxon>Mytilinae</taxon>
        <taxon>Mytilus</taxon>
    </lineage>
</organism>
<dbReference type="AlphaFoldDB" id="A0A6J7ZYP6"/>
<accession>A0A6J7ZYP6</accession>
<keyword evidence="7" id="KW-1185">Reference proteome</keyword>
<dbReference type="PANTHER" id="PTHR24161">
    <property type="entry name" value="ANK_REP_REGION DOMAIN-CONTAINING PROTEIN-RELATED"/>
    <property type="match status" value="1"/>
</dbReference>
<name>A0A6J7ZYP6_MYTCO</name>
<proteinExistence type="predicted"/>
<dbReference type="PROSITE" id="PS50297">
    <property type="entry name" value="ANK_REP_REGION"/>
    <property type="match status" value="7"/>
</dbReference>